<evidence type="ECO:0000313" key="2">
    <source>
        <dbReference type="Proteomes" id="UP000504638"/>
    </source>
</evidence>
<evidence type="ECO:0000313" key="3">
    <source>
        <dbReference type="RefSeq" id="XP_033533615.1"/>
    </source>
</evidence>
<accession>A0A6G1G1Q3</accession>
<dbReference type="EMBL" id="ML975159">
    <property type="protein sequence ID" value="KAF1811984.1"/>
    <property type="molecule type" value="Genomic_DNA"/>
</dbReference>
<protein>
    <submittedName>
        <fullName evidence="1 3">Uncharacterized protein</fullName>
    </submittedName>
</protein>
<reference evidence="3" key="3">
    <citation type="submission" date="2025-04" db="UniProtKB">
        <authorList>
            <consortium name="RefSeq"/>
        </authorList>
    </citation>
    <scope>IDENTIFICATION</scope>
    <source>
        <strain evidence="3">CBS 781.70</strain>
    </source>
</reference>
<name>A0A6G1G1Q3_9PEZI</name>
<dbReference type="AlphaFoldDB" id="A0A6G1G1Q3"/>
<reference evidence="3" key="2">
    <citation type="submission" date="2020-04" db="EMBL/GenBank/DDBJ databases">
        <authorList>
            <consortium name="NCBI Genome Project"/>
        </authorList>
    </citation>
    <scope>NUCLEOTIDE SEQUENCE</scope>
    <source>
        <strain evidence="3">CBS 781.70</strain>
    </source>
</reference>
<keyword evidence="2" id="KW-1185">Reference proteome</keyword>
<dbReference type="GeneID" id="54417242"/>
<dbReference type="RefSeq" id="XP_033533615.1">
    <property type="nucleotide sequence ID" value="XM_033676672.1"/>
</dbReference>
<dbReference type="Proteomes" id="UP000504638">
    <property type="component" value="Unplaced"/>
</dbReference>
<evidence type="ECO:0000313" key="1">
    <source>
        <dbReference type="EMBL" id="KAF1811984.1"/>
    </source>
</evidence>
<proteinExistence type="predicted"/>
<gene>
    <name evidence="1 3" type="ORF">P152DRAFT_40280</name>
</gene>
<organism evidence="1">
    <name type="scientific">Eremomyces bilateralis CBS 781.70</name>
    <dbReference type="NCBI Taxonomy" id="1392243"/>
    <lineage>
        <taxon>Eukaryota</taxon>
        <taxon>Fungi</taxon>
        <taxon>Dikarya</taxon>
        <taxon>Ascomycota</taxon>
        <taxon>Pezizomycotina</taxon>
        <taxon>Dothideomycetes</taxon>
        <taxon>Dothideomycetes incertae sedis</taxon>
        <taxon>Eremomycetales</taxon>
        <taxon>Eremomycetaceae</taxon>
        <taxon>Eremomyces</taxon>
    </lineage>
</organism>
<sequence length="159" mass="18547">MYFSSLVSLHECMIDGRVELHRTRRGLCVCIDPGFREPTERCSCVGDGDKVDWVMEFENAGKKQIDGDTSTGTNPAREVIEVEARDTTRRTSGYLDNHNYRYQRQILWRIDISDYDVRCFNRRKAIHLRGKEVTNFARRVCRQLKAVLDSNRPQNSETK</sequence>
<reference evidence="1 3" key="1">
    <citation type="submission" date="2020-01" db="EMBL/GenBank/DDBJ databases">
        <authorList>
            <consortium name="DOE Joint Genome Institute"/>
            <person name="Haridas S."/>
            <person name="Albert R."/>
            <person name="Binder M."/>
            <person name="Bloem J."/>
            <person name="Labutti K."/>
            <person name="Salamov A."/>
            <person name="Andreopoulos B."/>
            <person name="Baker S.E."/>
            <person name="Barry K."/>
            <person name="Bills G."/>
            <person name="Bluhm B.H."/>
            <person name="Cannon C."/>
            <person name="Castanera R."/>
            <person name="Culley D.E."/>
            <person name="Daum C."/>
            <person name="Ezra D."/>
            <person name="Gonzalez J.B."/>
            <person name="Henrissat B."/>
            <person name="Kuo A."/>
            <person name="Liang C."/>
            <person name="Lipzen A."/>
            <person name="Lutzoni F."/>
            <person name="Magnuson J."/>
            <person name="Mondo S."/>
            <person name="Nolan M."/>
            <person name="Ohm R."/>
            <person name="Pangilinan J."/>
            <person name="Park H.-J."/>
            <person name="Ramirez L."/>
            <person name="Alfaro M."/>
            <person name="Sun H."/>
            <person name="Tritt A."/>
            <person name="Yoshinaga Y."/>
            <person name="Zwiers L.-H."/>
            <person name="Turgeon B.G."/>
            <person name="Goodwin S.B."/>
            <person name="Spatafora J.W."/>
            <person name="Crous P.W."/>
            <person name="Grigoriev I.V."/>
        </authorList>
    </citation>
    <scope>NUCLEOTIDE SEQUENCE</scope>
    <source>
        <strain evidence="1 3">CBS 781.70</strain>
    </source>
</reference>